<dbReference type="OrthoDB" id="9814546at2"/>
<dbReference type="SUPFAM" id="SSF103088">
    <property type="entry name" value="OmpA-like"/>
    <property type="match status" value="1"/>
</dbReference>
<protein>
    <submittedName>
        <fullName evidence="7">OmpA family protein</fullName>
    </submittedName>
</protein>
<dbReference type="AlphaFoldDB" id="A0A5B0DXU2"/>
<dbReference type="Proteomes" id="UP000324738">
    <property type="component" value="Unassembled WGS sequence"/>
</dbReference>
<dbReference type="GO" id="GO:0009279">
    <property type="term" value="C:cell outer membrane"/>
    <property type="evidence" value="ECO:0007669"/>
    <property type="project" value="UniProtKB-SubCell"/>
</dbReference>
<dbReference type="SUPFAM" id="SSF48452">
    <property type="entry name" value="TPR-like"/>
    <property type="match status" value="2"/>
</dbReference>
<keyword evidence="3" id="KW-0998">Cell outer membrane</keyword>
<dbReference type="InterPro" id="IPR036737">
    <property type="entry name" value="OmpA-like_sf"/>
</dbReference>
<dbReference type="PANTHER" id="PTHR30329">
    <property type="entry name" value="STATOR ELEMENT OF FLAGELLAR MOTOR COMPLEX"/>
    <property type="match status" value="1"/>
</dbReference>
<evidence type="ECO:0000313" key="7">
    <source>
        <dbReference type="EMBL" id="KAA0971647.1"/>
    </source>
</evidence>
<accession>A0A5B0DXU2</accession>
<evidence type="ECO:0000256" key="1">
    <source>
        <dbReference type="ARBA" id="ARBA00004442"/>
    </source>
</evidence>
<dbReference type="InterPro" id="IPR006665">
    <property type="entry name" value="OmpA-like"/>
</dbReference>
<dbReference type="EMBL" id="VTWH01000001">
    <property type="protein sequence ID" value="KAA0971647.1"/>
    <property type="molecule type" value="Genomic_DNA"/>
</dbReference>
<feature type="domain" description="OmpA-like" evidence="6">
    <location>
        <begin position="482"/>
        <end position="600"/>
    </location>
</feature>
<evidence type="ECO:0000313" key="8">
    <source>
        <dbReference type="Proteomes" id="UP000324738"/>
    </source>
</evidence>
<dbReference type="SUPFAM" id="SSF50969">
    <property type="entry name" value="YVTN repeat-like/Quinoprotein amine dehydrogenase"/>
    <property type="match status" value="1"/>
</dbReference>
<evidence type="ECO:0000259" key="6">
    <source>
        <dbReference type="PROSITE" id="PS51123"/>
    </source>
</evidence>
<dbReference type="PROSITE" id="PS51123">
    <property type="entry name" value="OMPA_2"/>
    <property type="match status" value="1"/>
</dbReference>
<dbReference type="Gene3D" id="2.130.10.10">
    <property type="entry name" value="YVTN repeat-like/Quinoprotein amine dehydrogenase"/>
    <property type="match status" value="2"/>
</dbReference>
<gene>
    <name evidence="7" type="ORF">FPY71_00465</name>
</gene>
<dbReference type="Pfam" id="PF00691">
    <property type="entry name" value="OmpA"/>
    <property type="match status" value="1"/>
</dbReference>
<keyword evidence="4" id="KW-0802">TPR repeat</keyword>
<dbReference type="CDD" id="cd07185">
    <property type="entry name" value="OmpA_C-like"/>
    <property type="match status" value="1"/>
</dbReference>
<dbReference type="InterPro" id="IPR019734">
    <property type="entry name" value="TPR_rpt"/>
</dbReference>
<feature type="repeat" description="TPR" evidence="4">
    <location>
        <begin position="135"/>
        <end position="168"/>
    </location>
</feature>
<dbReference type="InterPro" id="IPR050330">
    <property type="entry name" value="Bact_OuterMem_StrucFunc"/>
</dbReference>
<dbReference type="InterPro" id="IPR006664">
    <property type="entry name" value="OMP_bac"/>
</dbReference>
<proteinExistence type="predicted"/>
<keyword evidence="2 5" id="KW-0472">Membrane</keyword>
<evidence type="ECO:0000256" key="4">
    <source>
        <dbReference type="PROSITE-ProRule" id="PRU00339"/>
    </source>
</evidence>
<organism evidence="7 8">
    <name type="scientific">Aureimonas fodinaquatilis</name>
    <dbReference type="NCBI Taxonomy" id="2565783"/>
    <lineage>
        <taxon>Bacteria</taxon>
        <taxon>Pseudomonadati</taxon>
        <taxon>Pseudomonadota</taxon>
        <taxon>Alphaproteobacteria</taxon>
        <taxon>Hyphomicrobiales</taxon>
        <taxon>Aurantimonadaceae</taxon>
        <taxon>Aureimonas</taxon>
    </lineage>
</organism>
<evidence type="ECO:0000256" key="5">
    <source>
        <dbReference type="PROSITE-ProRule" id="PRU00473"/>
    </source>
</evidence>
<comment type="caution">
    <text evidence="7">The sequence shown here is derived from an EMBL/GenBank/DDBJ whole genome shotgun (WGS) entry which is preliminary data.</text>
</comment>
<dbReference type="InterPro" id="IPR011990">
    <property type="entry name" value="TPR-like_helical_dom_sf"/>
</dbReference>
<keyword evidence="8" id="KW-1185">Reference proteome</keyword>
<reference evidence="7 8" key="1">
    <citation type="submission" date="2019-08" db="EMBL/GenBank/DDBJ databases">
        <title>Aureimonas fodiniaquatilis sp. nov., isolated from a coal mine wastewater.</title>
        <authorList>
            <person name="Kim W."/>
        </authorList>
    </citation>
    <scope>NUCLEOTIDE SEQUENCE [LARGE SCALE GENOMIC DNA]</scope>
    <source>
        <strain evidence="7 8">CAU 1482</strain>
    </source>
</reference>
<evidence type="ECO:0000256" key="3">
    <source>
        <dbReference type="ARBA" id="ARBA00023237"/>
    </source>
</evidence>
<comment type="subcellular location">
    <subcellularLocation>
        <location evidence="1">Cell outer membrane</location>
    </subcellularLocation>
</comment>
<dbReference type="InterPro" id="IPR011044">
    <property type="entry name" value="Quino_amine_DH_bsu"/>
</dbReference>
<dbReference type="PANTHER" id="PTHR30329:SF21">
    <property type="entry name" value="LIPOPROTEIN YIAD-RELATED"/>
    <property type="match status" value="1"/>
</dbReference>
<dbReference type="Gene3D" id="3.30.1330.60">
    <property type="entry name" value="OmpA-like domain"/>
    <property type="match status" value="1"/>
</dbReference>
<dbReference type="InterPro" id="IPR015943">
    <property type="entry name" value="WD40/YVTN_repeat-like_dom_sf"/>
</dbReference>
<sequence length="904" mass="101416">MWQMVTAAGLESRLMTRLMLTHWHSRSLPTNPRITKPMHFVRLFGLVMMLVGSLIAQPALGNSAYADIYPFDLLQRSLKTQSPSERAILRGYLANEHADTAEGLFSAAWLAGHNGDIDTKIRLYQQAIEADPELTVAYINLALEHETAGRFDVARQLYDEALASAPLDGDVIRNSYFLRKNKDDNPEDAHRFLKQWEQEIGTQEYVFDFVRALDAEEDGRLQEAGELYRLTIEKDPPFEVYQRLIRLQLRLMAENELEPGIRYAVIDDILSPLQEAGDPAAFQFSGEILRDEFHSPKLALKQFQKAFEKYPTAELAETIFEQLAMRSPEESQAFLTEAAAELPGNYANELTLAWLNYHFLANPDVSRKHSLKALELAPHDSGRVSAITGYGLSLEKYGRFDEALAFYIEQQQRPYAERFQRQLGRSAVENRIEAQKFAEAAELLNRLSETGESGSDWFKYTHGLVEQARQLEMQPQPGSSDALQLPDTDEAIVRFAFGSAQVPARSRALLSNVAKVLEANEDAVLSIEGHTDMSGNGRFNFELSLDRAKAVQTYLNTHHQLPLDRLQISGHGPAFPEASNRNRGGRAENRRVELRVMPASSQAEQLADMDDGAFASDGRRAVLGQSPPQLWDLRANTKLHDFYRGRTHRFSPDNALVSSISEYVEEGGQTTNALYIYDTESGVSVGQIHEPVVIDAIAWRPDSQAIAYVTEDGFLKLYDVQQKQFLAVTRMGAVRIGGPLNWLPDGSAIIGGQHRMTSLKVFDGVTLAELRELEGVNWPHAIGISPDGRYVLAFDNKMQMSVWDVRNWQGPRQVETPMIPQQLAFHPTRPWVVLNARFEASDTTLAVMDYAAMVPISQWQDEGTFQIGLMPGNETLLAGKGDRLLAFRAPSLRLSGEVLPTTRP</sequence>
<name>A0A5B0DXU2_9HYPH</name>
<dbReference type="PROSITE" id="PS50005">
    <property type="entry name" value="TPR"/>
    <property type="match status" value="1"/>
</dbReference>
<evidence type="ECO:0000256" key="2">
    <source>
        <dbReference type="ARBA" id="ARBA00023136"/>
    </source>
</evidence>
<dbReference type="PRINTS" id="PR01021">
    <property type="entry name" value="OMPADOMAIN"/>
</dbReference>
<dbReference type="Gene3D" id="1.25.40.10">
    <property type="entry name" value="Tetratricopeptide repeat domain"/>
    <property type="match status" value="2"/>
</dbReference>
<dbReference type="SMART" id="SM00028">
    <property type="entry name" value="TPR"/>
    <property type="match status" value="2"/>
</dbReference>